<dbReference type="EMBL" id="FNEC01000063">
    <property type="protein sequence ID" value="SDL00911.1"/>
    <property type="molecule type" value="Genomic_DNA"/>
</dbReference>
<name>A0A239FZU0_9PSED</name>
<reference evidence="3 6" key="1">
    <citation type="submission" date="2016-10" db="EMBL/GenBank/DDBJ databases">
        <authorList>
            <person name="de Groot N.N."/>
        </authorList>
    </citation>
    <scope>NUCLEOTIDE SEQUENCE [LARGE SCALE GENOMIC DNA]</scope>
    <source>
        <strain evidence="3 6">CCM 7361</strain>
    </source>
</reference>
<keyword evidence="5" id="KW-1185">Reference proteome</keyword>
<dbReference type="NCBIfam" id="NF033510">
    <property type="entry name" value="Ca_tandemer"/>
    <property type="match status" value="1"/>
</dbReference>
<evidence type="ECO:0000259" key="2">
    <source>
        <dbReference type="Pfam" id="PF19077"/>
    </source>
</evidence>
<dbReference type="InterPro" id="IPR044016">
    <property type="entry name" value="Big_13"/>
</dbReference>
<keyword evidence="1" id="KW-0732">Signal</keyword>
<dbReference type="InterPro" id="IPR036278">
    <property type="entry name" value="Sialidase_sf"/>
</dbReference>
<dbReference type="InterPro" id="IPR013783">
    <property type="entry name" value="Ig-like_fold"/>
</dbReference>
<reference evidence="4 5" key="2">
    <citation type="submission" date="2017-06" db="EMBL/GenBank/DDBJ databases">
        <authorList>
            <person name="Varghese N."/>
            <person name="Submissions S."/>
        </authorList>
    </citation>
    <scope>NUCLEOTIDE SEQUENCE [LARGE SCALE GENOMIC DNA]</scope>
    <source>
        <strain evidence="4 5">RLD-1</strain>
    </source>
</reference>
<accession>A0A239FZU0</accession>
<protein>
    <submittedName>
        <fullName evidence="3">Repeat domain-containing protein</fullName>
    </submittedName>
</protein>
<dbReference type="SUPFAM" id="SSF50939">
    <property type="entry name" value="Sialidases"/>
    <property type="match status" value="1"/>
</dbReference>
<dbReference type="Gene3D" id="2.150.10.10">
    <property type="entry name" value="Serralysin-like metalloprotease, C-terminal"/>
    <property type="match status" value="1"/>
</dbReference>
<dbReference type="Proteomes" id="UP000198309">
    <property type="component" value="Unassembled WGS sequence"/>
</dbReference>
<feature type="domain" description="Bacterial Ig-like" evidence="2">
    <location>
        <begin position="155"/>
        <end position="234"/>
    </location>
</feature>
<evidence type="ECO:0000313" key="6">
    <source>
        <dbReference type="Proteomes" id="UP000199693"/>
    </source>
</evidence>
<dbReference type="InterPro" id="IPR028994">
    <property type="entry name" value="Integrin_alpha_N"/>
</dbReference>
<organism evidence="3 6">
    <name type="scientific">Pseudomonas delhiensis</name>
    <dbReference type="NCBI Taxonomy" id="366289"/>
    <lineage>
        <taxon>Bacteria</taxon>
        <taxon>Pseudomonadati</taxon>
        <taxon>Pseudomonadota</taxon>
        <taxon>Gammaproteobacteria</taxon>
        <taxon>Pseudomonadales</taxon>
        <taxon>Pseudomonadaceae</taxon>
        <taxon>Pseudomonas</taxon>
    </lineage>
</organism>
<dbReference type="SUPFAM" id="SSF69318">
    <property type="entry name" value="Integrin alpha N-terminal domain"/>
    <property type="match status" value="1"/>
</dbReference>
<dbReference type="Pfam" id="PF19077">
    <property type="entry name" value="Big_13"/>
    <property type="match status" value="2"/>
</dbReference>
<sequence>MTVNQNPFRDAAAYAASQDEPVIPVAPPAPNIQYILDDTGRPEYQGMVQLNGYTDDTTPSIVGNGAAPGDTIKVYHGDRLLGSTTVQGNGSWRFTPSEPLLDEGMQVLRATATDKDNGLESGYSSPFTYILDRTPPSAQATISNVAEASPEQPLVTADTSPLLYGTLSVPLAANEKLQISLDTGVTWQDVDTVSGGYWQYQDVRELQNGNYTYLMRSIDAAGNEGAMTAQQITISREVAPPPLEGIKVYITGITPDTGVEGDFITSASKITLMGTLSEELPAGAKLQVSVDGGQTWKVVQAFGTDWIYIDPSVHNLGTQVRYEVRVVDAQGKPVASAYAAQDVLFDAGVPLPEMHTTIDLGTDTAVEIAGQYSNAQTAQNNDFITRDNSVTLSGKLSAALQIGQHLQLSLDGGKTWQTIMSNGGQLWSYTSDPLAASQRLDVELRVADNSGSTLGLGERTLIVDLDSPVPFAFAPQIASLTSSGERAYYSSSQYGLAEAGATVALVQDVNRDGRYQEGLDKIVGHAVAGNDGRWSFDAILADGQQQLGFVTWDVAGNNSGFGPQVLTDAYRPVNEVGASVQQTNWGGAVQSERGSNAAAMTMSADGTWSFFQSTGYALSSDTYKNSGHVYSGYDRENYRASYLSEPSKVTANGHGNMISRATFADYNRDGLMDVIGHVSGNSANLPVWTAKADGTYTAGWANNPSSLNIGGVIAWDGNGDGYTDFIVVDNSIGKWGFNLLRNENGVLKGEKKNNTWWGSEISGVDLDNNGTVDLAGHNDQYGNTALAVLLTQDDGSFGREQTFGNMFRSDSASRTEHSNLSTAMTWADFDGDGDLDLFLARGSQSSTGKKGNADDSRIYLNKGNDANGKWLGIDNENPLFFNDFLGQNQDGQLVHFDGGVSFAVDWNHDGRMDVIEAPRQNAVKSASNAPMSPVLFLNQGNGDWMNTGKLLANEAYDNVTGAVAVDYDFDGAVDLLLYRTSGEKHLGMITDTAPTVLIRNENHVAEGTSLILRILDKNGLNSYYGNTVQLFDSAGRLVATQVINPQSGVTNDSSGLVYFYGLDSSEVYSAKLLAAKISGLAVPGRFEEDLGLTDPTWGNLVAGATDHAYVLTAGKPTVSFDSQGAGTVGSGYNDSFTATEGNDVINGGGGWNYLTDGSKVWSATQGMDVVDYQHAQQGVQVNLQSGQSVGMGNDTLLNIEGLKGSAHADAFMDNAASNRFEGRGGDDVFYLFGGGNDTLVYRPSSGWDISADGGNGHDVVFGFGLGNVLNNSNADIVDLRGMLGYGGPVSLVKDEGVLQLDASSQGLLDYLSTRVEGNNTILSVDRDGIGSQVGSTDLVHLMGIRTDLLTLIQNHQIMV</sequence>
<evidence type="ECO:0000313" key="5">
    <source>
        <dbReference type="Proteomes" id="UP000198309"/>
    </source>
</evidence>
<dbReference type="SUPFAM" id="SSF51120">
    <property type="entry name" value="beta-Roll"/>
    <property type="match status" value="1"/>
</dbReference>
<dbReference type="RefSeq" id="WP_089390427.1">
    <property type="nucleotide sequence ID" value="NZ_FNEC01000063.1"/>
</dbReference>
<evidence type="ECO:0000256" key="1">
    <source>
        <dbReference type="ARBA" id="ARBA00022729"/>
    </source>
</evidence>
<gene>
    <name evidence="3" type="ORF">SAMN05216189_106321</name>
    <name evidence="4" type="ORF">SAMN06295949_104161</name>
</gene>
<dbReference type="InterPro" id="IPR013517">
    <property type="entry name" value="FG-GAP"/>
</dbReference>
<dbReference type="Pfam" id="PF13517">
    <property type="entry name" value="FG-GAP_3"/>
    <property type="match status" value="1"/>
</dbReference>
<evidence type="ECO:0000313" key="4">
    <source>
        <dbReference type="EMBL" id="SNS62421.1"/>
    </source>
</evidence>
<feature type="domain" description="Bacterial Ig-like" evidence="2">
    <location>
        <begin position="46"/>
        <end position="115"/>
    </location>
</feature>
<dbReference type="Proteomes" id="UP000199693">
    <property type="component" value="Unassembled WGS sequence"/>
</dbReference>
<evidence type="ECO:0000313" key="3">
    <source>
        <dbReference type="EMBL" id="SDL00911.1"/>
    </source>
</evidence>
<dbReference type="EMBL" id="FZPC01000004">
    <property type="protein sequence ID" value="SNS62421.1"/>
    <property type="molecule type" value="Genomic_DNA"/>
</dbReference>
<proteinExistence type="predicted"/>
<dbReference type="Gene3D" id="2.60.40.10">
    <property type="entry name" value="Immunoglobulins"/>
    <property type="match status" value="3"/>
</dbReference>
<dbReference type="InterPro" id="IPR011049">
    <property type="entry name" value="Serralysin-like_metalloprot_C"/>
</dbReference>